<dbReference type="Gene3D" id="2.60.40.4070">
    <property type="match status" value="4"/>
</dbReference>
<dbReference type="EMBL" id="JACRKR010000069">
    <property type="protein sequence ID" value="MBI5078657.1"/>
    <property type="molecule type" value="Genomic_DNA"/>
</dbReference>
<feature type="domain" description="Ig-like" evidence="2">
    <location>
        <begin position="801"/>
        <end position="871"/>
    </location>
</feature>
<comment type="caution">
    <text evidence="3">The sequence shown here is derived from an EMBL/GenBank/DDBJ whole genome shotgun (WGS) entry which is preliminary data.</text>
</comment>
<proteinExistence type="predicted"/>
<reference evidence="3" key="1">
    <citation type="submission" date="2020-07" db="EMBL/GenBank/DDBJ databases">
        <title>Huge and variable diversity of episymbiotic CPR bacteria and DPANN archaea in groundwater ecosystems.</title>
        <authorList>
            <person name="He C.Y."/>
            <person name="Keren R."/>
            <person name="Whittaker M."/>
            <person name="Farag I.F."/>
            <person name="Doudna J."/>
            <person name="Cate J.H.D."/>
            <person name="Banfield J.F."/>
        </authorList>
    </citation>
    <scope>NUCLEOTIDE SEQUENCE</scope>
    <source>
        <strain evidence="3">NC_groundwater_1860_Pr3_B-0.1um_51_7</strain>
    </source>
</reference>
<dbReference type="Gene3D" id="2.60.40.10">
    <property type="entry name" value="Immunoglobulins"/>
    <property type="match status" value="1"/>
</dbReference>
<dbReference type="Pfam" id="PF12245">
    <property type="entry name" value="Big_3_2"/>
    <property type="match status" value="1"/>
</dbReference>
<evidence type="ECO:0000256" key="1">
    <source>
        <dbReference type="SAM" id="MobiDB-lite"/>
    </source>
</evidence>
<evidence type="ECO:0000313" key="3">
    <source>
        <dbReference type="EMBL" id="MBI5078657.1"/>
    </source>
</evidence>
<protein>
    <submittedName>
        <fullName evidence="3">Ig-like domain repeat protein</fullName>
    </submittedName>
</protein>
<dbReference type="AlphaFoldDB" id="A0A9D6UK93"/>
<accession>A0A9D6UK93</accession>
<evidence type="ECO:0000259" key="2">
    <source>
        <dbReference type="Pfam" id="PF12245"/>
    </source>
</evidence>
<dbReference type="InterPro" id="IPR013783">
    <property type="entry name" value="Ig-like_fold"/>
</dbReference>
<name>A0A9D6UK93_UNCSA</name>
<gene>
    <name evidence="3" type="ORF">HZB08_01365</name>
</gene>
<sequence length="1247" mass="136416">VFSAVRCEVAGNDEFNQFAKDRSEAAVRFKTSEPLKFNPEVRVNNHIAAYDSRLISDKQTEYTYKYAVGLSDSDGNAKISISGVDFAGNAGSFETSSSSESFVIDLTNPAVGISDQPGWIANPGSFAVNANPDGSDRPRSTTFYYQLTEFSRVSVSVHKVRDDQKSYVKEDFNDGNRVATLVNNVWQEGGVRQVLAWDGKKDNSGYADAGKYAFIVEAYDRAGNLSLKKWGGTVWIQNNVLTLTEPDQRSESNNPDPKYISPGGNSAAEAQKRARLYFYLNLSLNPPAAAEPEKIEAFGVEQPTKKVGKYSVKVYRDENLNEIVRTITREAQAWSSALSYEDWDGKNDAGQLVSDGTYYMTVDVKDYAGNAAQQNFLKRTVIIDNTPPALSGLAASNAYFCGGKAVNTDADKRNSILSYRVEDNQTRVYSAIEILREGILKTSLQNSREQDANAGYSKEWAGEGYDADGVYTYRVSAVDLAGNSVSAEGQAVMDKGEPGGAVSINNDSVYAVSPSINLTLTYSDAASGVSQMSFSDDNLNWSAWETAASAKNWVLPGSDGEKRVYVRYTDKAGNYGIYNDGIILDTTDPYFNSIVFSGALPDAWTNSSKVKCVFAGEDKTAGVSRYIGYIDDQYRGEIGSPWEFELPEGEHRVTLRVDDKAGHYIYSGSYRFLIDTTPPNAPSVSVSHTPISAWSNHNSPYFTWSDPGDGNGSGISYYRGYGDAADQGNVSSGWHPTLSEGTHTVYIKAVDGVGFSANSQAFTFKIDTQPPVISSLPSQTFNPYAEGSVRVDFTVSDPSPGAGFSTENLSAKIKYGGNVVKNLTVNNAGGSSYYVLWDGTNNSGDYENEGDYTLEISAVDEAGNSAVKTSTLFLRDDVNLSNDAADSTNPSFSFYYGTIYAGWLEGSQDVAATAAASASGNNWGAWTYFNLNYYQNVSFSMSSGGVIWQIDDSVYSDRSKTIGLDAGAHEMRVGVVSLYGSGSAALTAYYKIREYNRYTRATPDNGKTWNNYGGWPDKVNWVPESDDGKWLSASNGYFNYRVRTANSHLWFQTGSYSYRGWVYSPEVEITKKGTARNPYVRRSNSSDDFYVVWEDNRDGNWEAYFQKIPSNFAPIRGSRMGAQAVISTAEAATSEVKAQSDFSLSGVINYPNPFNPNLEKTKIRYRLGADADEVKIFIYDLTGSPVTTLAGTTRGEGADIWSKYNDVEWDGRNGCGDVVVNGIYPFAVIARLGDKTVRGRGKIAVLK</sequence>
<organism evidence="3 4">
    <name type="scientific">Candidatus Saganbacteria bacterium</name>
    <dbReference type="NCBI Taxonomy" id="2575572"/>
    <lineage>
        <taxon>Bacteria</taxon>
        <taxon>Bacillati</taxon>
        <taxon>Saganbacteria</taxon>
    </lineage>
</organism>
<feature type="non-terminal residue" evidence="3">
    <location>
        <position position="1"/>
    </location>
</feature>
<dbReference type="InterPro" id="IPR022038">
    <property type="entry name" value="Ig-like_bact"/>
</dbReference>
<evidence type="ECO:0000313" key="4">
    <source>
        <dbReference type="Proteomes" id="UP000808761"/>
    </source>
</evidence>
<feature type="region of interest" description="Disordered" evidence="1">
    <location>
        <begin position="246"/>
        <end position="265"/>
    </location>
</feature>
<dbReference type="Proteomes" id="UP000808761">
    <property type="component" value="Unassembled WGS sequence"/>
</dbReference>